<dbReference type="EMBL" id="AP013059">
    <property type="protein sequence ID" value="BAN25867.1"/>
    <property type="molecule type" value="Genomic_DNA"/>
</dbReference>
<evidence type="ECO:0000313" key="2">
    <source>
        <dbReference type="Proteomes" id="UP000013966"/>
    </source>
</evidence>
<protein>
    <submittedName>
        <fullName evidence="1">Uncharacterized protein</fullName>
    </submittedName>
</protein>
<dbReference type="AlphaFoldDB" id="R4X2X1"/>
<name>R4X2X1_9BURK</name>
<reference evidence="1 2" key="2">
    <citation type="journal article" date="2018" name="Int. J. Syst. Evol. Microbiol.">
        <title>Burkholderia insecticola sp. nov., a gut symbiotic bacterium of the bean bug Riptortus pedestris.</title>
        <authorList>
            <person name="Takeshita K."/>
            <person name="Tamaki H."/>
            <person name="Ohbayashi T."/>
            <person name="Meng X.-Y."/>
            <person name="Sone T."/>
            <person name="Mitani Y."/>
            <person name="Peeters C."/>
            <person name="Kikuchi Y."/>
            <person name="Vandamme P."/>
        </authorList>
    </citation>
    <scope>NUCLEOTIDE SEQUENCE [LARGE SCALE GENOMIC DNA]</scope>
    <source>
        <strain evidence="1">RPE64</strain>
    </source>
</reference>
<sequence>MAARVVAVRNGPLKVPLEEAFPSGFLLSRPGRRRLEFNFRNCTG</sequence>
<organism evidence="1 2">
    <name type="scientific">Caballeronia insecticola</name>
    <dbReference type="NCBI Taxonomy" id="758793"/>
    <lineage>
        <taxon>Bacteria</taxon>
        <taxon>Pseudomonadati</taxon>
        <taxon>Pseudomonadota</taxon>
        <taxon>Betaproteobacteria</taxon>
        <taxon>Burkholderiales</taxon>
        <taxon>Burkholderiaceae</taxon>
        <taxon>Caballeronia</taxon>
    </lineage>
</organism>
<keyword evidence="2" id="KW-1185">Reference proteome</keyword>
<dbReference type="KEGG" id="buo:BRPE64_BCDS12060"/>
<dbReference type="PATRIC" id="fig|758793.3.peg.4116"/>
<dbReference type="Proteomes" id="UP000013966">
    <property type="component" value="Chromosome 2"/>
</dbReference>
<accession>R4X2X1</accession>
<dbReference type="HOGENOM" id="CLU_3213453_0_0_4"/>
<dbReference type="STRING" id="758793.BRPE64_BCDS12060"/>
<gene>
    <name evidence="1" type="ORF">BRPE64_BCDS12060</name>
</gene>
<proteinExistence type="predicted"/>
<evidence type="ECO:0000313" key="1">
    <source>
        <dbReference type="EMBL" id="BAN25867.1"/>
    </source>
</evidence>
<reference evidence="1 2" key="1">
    <citation type="journal article" date="2013" name="Genome Announc.">
        <title>Complete Genome Sequence of Burkholderia sp. Strain RPE64, Bacterial Symbiont of the Bean Bug Riptortus pedestris.</title>
        <authorList>
            <person name="Shibata T.F."/>
            <person name="Maeda T."/>
            <person name="Nikoh N."/>
            <person name="Yamaguchi K."/>
            <person name="Oshima K."/>
            <person name="Hattori M."/>
            <person name="Nishiyama T."/>
            <person name="Hasebe M."/>
            <person name="Fukatsu T."/>
            <person name="Kikuchi Y."/>
            <person name="Shigenobu S."/>
        </authorList>
    </citation>
    <scope>NUCLEOTIDE SEQUENCE [LARGE SCALE GENOMIC DNA]</scope>
</reference>